<dbReference type="PANTHER" id="PTHR18895">
    <property type="entry name" value="HEMK METHYLTRANSFERASE"/>
    <property type="match status" value="1"/>
</dbReference>
<gene>
    <name evidence="1" type="ORF">AVDCRST_MAG50-1444</name>
</gene>
<reference evidence="1" key="1">
    <citation type="submission" date="2020-02" db="EMBL/GenBank/DDBJ databases">
        <authorList>
            <person name="Meier V. D."/>
        </authorList>
    </citation>
    <scope>NUCLEOTIDE SEQUENCE</scope>
    <source>
        <strain evidence="1">AVDCRST_MAG50</strain>
    </source>
</reference>
<evidence type="ECO:0000313" key="1">
    <source>
        <dbReference type="EMBL" id="CAA9236896.1"/>
    </source>
</evidence>
<keyword evidence="1" id="KW-0808">Transferase</keyword>
<sequence length="263" mass="27322">MGPVGVRERAELTVRLRAAGCVAAEEEAAEIWSAAGADEEAAAAMVARRETGEPLAWIIGRIDFGGVQISVAPGVYVPRWQTAALAAAALRRLPAGGTCLDLCTGSGAVPAYLRAKGASGRLLGTDVDPTAVACARSNGVEAIRCSLDTDVPSELEHRFDVLTAVVPYVPRSALPLLAPDVRQWEPPVALDGGPDGTQVLRQVAGLAPRWLRPGGWLLLEMGADQIGTLTDMAEGLGFDAVSVLADGDGDPCGFEARWASTSL</sequence>
<protein>
    <submittedName>
        <fullName evidence="1">Peptide chain release factor N(5)-glutamine methyltransferase</fullName>
        <ecNumber evidence="1">2.1.1.297</ecNumber>
    </submittedName>
</protein>
<dbReference type="EC" id="2.1.1.297" evidence="1"/>
<proteinExistence type="predicted"/>
<organism evidence="1">
    <name type="scientific">uncultured Acidimicrobiales bacterium</name>
    <dbReference type="NCBI Taxonomy" id="310071"/>
    <lineage>
        <taxon>Bacteria</taxon>
        <taxon>Bacillati</taxon>
        <taxon>Actinomycetota</taxon>
        <taxon>Acidimicrobiia</taxon>
        <taxon>Acidimicrobiales</taxon>
        <taxon>environmental samples</taxon>
    </lineage>
</organism>
<keyword evidence="1" id="KW-0489">Methyltransferase</keyword>
<dbReference type="InterPro" id="IPR050320">
    <property type="entry name" value="N5-glutamine_MTase"/>
</dbReference>
<dbReference type="SUPFAM" id="SSF53335">
    <property type="entry name" value="S-adenosyl-L-methionine-dependent methyltransferases"/>
    <property type="match status" value="1"/>
</dbReference>
<dbReference type="AlphaFoldDB" id="A0A6J4HZ81"/>
<accession>A0A6J4HZ81</accession>
<dbReference type="Gene3D" id="3.40.50.150">
    <property type="entry name" value="Vaccinia Virus protein VP39"/>
    <property type="match status" value="1"/>
</dbReference>
<dbReference type="PANTHER" id="PTHR18895:SF74">
    <property type="entry name" value="MTRF1L RELEASE FACTOR GLUTAMINE METHYLTRANSFERASE"/>
    <property type="match status" value="1"/>
</dbReference>
<name>A0A6J4HZ81_9ACTN</name>
<dbReference type="InterPro" id="IPR029063">
    <property type="entry name" value="SAM-dependent_MTases_sf"/>
</dbReference>
<dbReference type="EMBL" id="CADCTF010000084">
    <property type="protein sequence ID" value="CAA9236896.1"/>
    <property type="molecule type" value="Genomic_DNA"/>
</dbReference>
<dbReference type="CDD" id="cd02440">
    <property type="entry name" value="AdoMet_MTases"/>
    <property type="match status" value="1"/>
</dbReference>
<dbReference type="GO" id="GO:0102559">
    <property type="term" value="F:peptide chain release factor N(5)-glutamine methyltransferase activity"/>
    <property type="evidence" value="ECO:0007669"/>
    <property type="project" value="UniProtKB-EC"/>
</dbReference>
<dbReference type="GO" id="GO:0032259">
    <property type="term" value="P:methylation"/>
    <property type="evidence" value="ECO:0007669"/>
    <property type="project" value="UniProtKB-KW"/>
</dbReference>